<name>A0A3M7T9F7_BRAPC</name>
<keyword evidence="2" id="KW-1185">Reference proteome</keyword>
<evidence type="ECO:0000313" key="2">
    <source>
        <dbReference type="Proteomes" id="UP000276133"/>
    </source>
</evidence>
<reference evidence="1 2" key="1">
    <citation type="journal article" date="2018" name="Sci. Rep.">
        <title>Genomic signatures of local adaptation to the degree of environmental predictability in rotifers.</title>
        <authorList>
            <person name="Franch-Gras L."/>
            <person name="Hahn C."/>
            <person name="Garcia-Roger E.M."/>
            <person name="Carmona M.J."/>
            <person name="Serra M."/>
            <person name="Gomez A."/>
        </authorList>
    </citation>
    <scope>NUCLEOTIDE SEQUENCE [LARGE SCALE GENOMIC DNA]</scope>
    <source>
        <strain evidence="1">HYR1</strain>
    </source>
</reference>
<sequence length="228" mass="25743">MAIDLVSNTDDLAFIDFKLGCKNILNELGSVYSGKKRQIEMCFDRLIDNVPGEIVNASITECLEDYLENMKSNEFQILDPKQDEIVEQSLCDMTVSIASSEKAPSNLTALEDELVGTNEHEFDHLTSTVKKLNGGKLKSLKEKIDEQSIIQEADEETPTKEPKKEAKKIQDNVKFSKGTKYSLKVIYFMRDLTQVTASLEELIDVNEREIHENSLNDFKLISEAIASK</sequence>
<dbReference type="Proteomes" id="UP000276133">
    <property type="component" value="Unassembled WGS sequence"/>
</dbReference>
<comment type="caution">
    <text evidence="1">The sequence shown here is derived from an EMBL/GenBank/DDBJ whole genome shotgun (WGS) entry which is preliminary data.</text>
</comment>
<organism evidence="1 2">
    <name type="scientific">Brachionus plicatilis</name>
    <name type="common">Marine rotifer</name>
    <name type="synonym">Brachionus muelleri</name>
    <dbReference type="NCBI Taxonomy" id="10195"/>
    <lineage>
        <taxon>Eukaryota</taxon>
        <taxon>Metazoa</taxon>
        <taxon>Spiralia</taxon>
        <taxon>Gnathifera</taxon>
        <taxon>Rotifera</taxon>
        <taxon>Eurotatoria</taxon>
        <taxon>Monogononta</taxon>
        <taxon>Pseudotrocha</taxon>
        <taxon>Ploima</taxon>
        <taxon>Brachionidae</taxon>
        <taxon>Brachionus</taxon>
    </lineage>
</organism>
<protein>
    <submittedName>
        <fullName evidence="1">Uncharacterized protein</fullName>
    </submittedName>
</protein>
<dbReference type="EMBL" id="REGN01000060">
    <property type="protein sequence ID" value="RNA44734.1"/>
    <property type="molecule type" value="Genomic_DNA"/>
</dbReference>
<dbReference type="OrthoDB" id="10420693at2759"/>
<proteinExistence type="predicted"/>
<dbReference type="AlphaFoldDB" id="A0A3M7T9F7"/>
<accession>A0A3M7T9F7</accession>
<gene>
    <name evidence="1" type="ORF">BpHYR1_047995</name>
</gene>
<evidence type="ECO:0000313" key="1">
    <source>
        <dbReference type="EMBL" id="RNA44734.1"/>
    </source>
</evidence>